<sequence>MCVHVVVLSVINVKDGIIYSFIIKDSKYQVKNFVEVDAPVAHLAFSPSYKTLLIQTDKGTVYIYTFGAEPALDKVLESCDGKVLAMDFITPGTKHFLLSKWAENIMPSKNKLHANVYSSIVHHDPDSENNRGAVPPVKGETVEQSHNMLLLSNKKK</sequence>
<proteinExistence type="predicted"/>
<accession>A0AAW0I8T9</accession>
<reference evidence="1 2" key="1">
    <citation type="journal article" date="2023" name="bioRxiv">
        <title>Conserved and derived expression patterns and positive selection on dental genes reveal complex evolutionary context of ever-growing rodent molars.</title>
        <authorList>
            <person name="Calamari Z.T."/>
            <person name="Song A."/>
            <person name="Cohen E."/>
            <person name="Akter M."/>
            <person name="Roy R.D."/>
            <person name="Hallikas O."/>
            <person name="Christensen M.M."/>
            <person name="Li P."/>
            <person name="Marangoni P."/>
            <person name="Jernvall J."/>
            <person name="Klein O.D."/>
        </authorList>
    </citation>
    <scope>NUCLEOTIDE SEQUENCE [LARGE SCALE GENOMIC DNA]</scope>
    <source>
        <strain evidence="1">V071</strain>
    </source>
</reference>
<keyword evidence="2" id="KW-1185">Reference proteome</keyword>
<dbReference type="AlphaFoldDB" id="A0AAW0I8T9"/>
<dbReference type="SUPFAM" id="SSF50978">
    <property type="entry name" value="WD40 repeat-like"/>
    <property type="match status" value="1"/>
</dbReference>
<organism evidence="1 2">
    <name type="scientific">Myodes glareolus</name>
    <name type="common">Bank vole</name>
    <name type="synonym">Clethrionomys glareolus</name>
    <dbReference type="NCBI Taxonomy" id="447135"/>
    <lineage>
        <taxon>Eukaryota</taxon>
        <taxon>Metazoa</taxon>
        <taxon>Chordata</taxon>
        <taxon>Craniata</taxon>
        <taxon>Vertebrata</taxon>
        <taxon>Euteleostomi</taxon>
        <taxon>Mammalia</taxon>
        <taxon>Eutheria</taxon>
        <taxon>Euarchontoglires</taxon>
        <taxon>Glires</taxon>
        <taxon>Rodentia</taxon>
        <taxon>Myomorpha</taxon>
        <taxon>Muroidea</taxon>
        <taxon>Cricetidae</taxon>
        <taxon>Arvicolinae</taxon>
        <taxon>Myodes</taxon>
    </lineage>
</organism>
<comment type="caution">
    <text evidence="1">The sequence shown here is derived from an EMBL/GenBank/DDBJ whole genome shotgun (WGS) entry which is preliminary data.</text>
</comment>
<name>A0AAW0I8T9_MYOGA</name>
<gene>
    <name evidence="1" type="ORF">U0070_013510</name>
</gene>
<protein>
    <submittedName>
        <fullName evidence="1">Uncharacterized protein</fullName>
    </submittedName>
</protein>
<dbReference type="EMBL" id="JBBHLL010000185">
    <property type="protein sequence ID" value="KAK7810856.1"/>
    <property type="molecule type" value="Genomic_DNA"/>
</dbReference>
<dbReference type="InterPro" id="IPR036322">
    <property type="entry name" value="WD40_repeat_dom_sf"/>
</dbReference>
<evidence type="ECO:0000313" key="1">
    <source>
        <dbReference type="EMBL" id="KAK7810856.1"/>
    </source>
</evidence>
<evidence type="ECO:0000313" key="2">
    <source>
        <dbReference type="Proteomes" id="UP001488838"/>
    </source>
</evidence>
<dbReference type="Proteomes" id="UP001488838">
    <property type="component" value="Unassembled WGS sequence"/>
</dbReference>